<name>A0A6J7KXN8_9ZZZZ</name>
<dbReference type="InterPro" id="IPR032830">
    <property type="entry name" value="XPB/Ssl2_N"/>
</dbReference>
<dbReference type="InterPro" id="IPR026881">
    <property type="entry name" value="WYL_dom"/>
</dbReference>
<evidence type="ECO:0000259" key="1">
    <source>
        <dbReference type="Pfam" id="PF13280"/>
    </source>
</evidence>
<feature type="domain" description="WYL" evidence="1">
    <location>
        <begin position="709"/>
        <end position="770"/>
    </location>
</feature>
<protein>
    <submittedName>
        <fullName evidence="3">Unannotated protein</fullName>
    </submittedName>
</protein>
<sequence length="778" mass="82065">MPTRPADAPRSLADDLRRRSDDALAVLLQARPDLVHPVPADLTALVSRASTSVSTARALDRLDAWALQVVEVVAALPDPTSFDEVVDALVGIARADVDSACGLLLDRALLWGSSDELHLVRAAREAVGAWPAGLYAPGLSALSADAVITLVQDAPPEARSVLDHLLWGPPLGSVAAADRAVTVESASTPIEWLLARSLIVPLDATTVVLPREVALALRGGAFLRDPSPAPPQPITPIQRDAGAIDASAGQSAFAAVRRVEDLLEQWSVAPPSQLRSGGLSVRDLAAAARALDCDESAAALLIEVAHAAGLLASDEEEHPVWLPTSAYDLWLTLDVVERWAQLASAWLTLPRVPALIGQRDDRDSRLNALTPDLDRADAPEVRRLTLNSGLAAPAGTALTAEHVRGELAWRRPRRTSRVRDIMIDSTLHEAEMLGVTGLGALSGPGRALLNTPLSQRGPASTKRASSSPDAAVAAMAPLLPTPLDHVLLQADLTIVAPGPLESSLAREVGLMADVESTGGATVYRLTADSLRRAFDAGRSAHDVMQFLESRSRTPVPQPLAYLVDDVARKHGVVRVGAAGSYVRCDDEAALSQILVDKRAASLRAVRLAPGVLALQVPVDEALPVLRALGLAPAAEAPDGTVVIRRPDSRRTTGRARSAHRVTEPSAPDALLISAAVKALRAGDRISVGARRAAGPERLGTIPLSSSADTIAAVRSAIVDQLSLWIGYADTDGRATERVVDPIEISRGFLTAYDHRYEEVRSFALARITGVAAHETAPS</sequence>
<dbReference type="Pfam" id="PF13280">
    <property type="entry name" value="WYL"/>
    <property type="match status" value="1"/>
</dbReference>
<dbReference type="Pfam" id="PF13625">
    <property type="entry name" value="Helicase_C_3"/>
    <property type="match status" value="1"/>
</dbReference>
<proteinExistence type="predicted"/>
<gene>
    <name evidence="3" type="ORF">UFOPK3773_01951</name>
</gene>
<accession>A0A6J7KXN8</accession>
<dbReference type="EMBL" id="CAFBNF010000282">
    <property type="protein sequence ID" value="CAB4960375.1"/>
    <property type="molecule type" value="Genomic_DNA"/>
</dbReference>
<feature type="domain" description="Helicase XPB/Ssl2 N-terminal" evidence="2">
    <location>
        <begin position="486"/>
        <end position="608"/>
    </location>
</feature>
<dbReference type="PROSITE" id="PS52050">
    <property type="entry name" value="WYL"/>
    <property type="match status" value="1"/>
</dbReference>
<organism evidence="3">
    <name type="scientific">freshwater metagenome</name>
    <dbReference type="NCBI Taxonomy" id="449393"/>
    <lineage>
        <taxon>unclassified sequences</taxon>
        <taxon>metagenomes</taxon>
        <taxon>ecological metagenomes</taxon>
    </lineage>
</organism>
<dbReference type="AlphaFoldDB" id="A0A6J7KXN8"/>
<evidence type="ECO:0000313" key="3">
    <source>
        <dbReference type="EMBL" id="CAB4960375.1"/>
    </source>
</evidence>
<reference evidence="3" key="1">
    <citation type="submission" date="2020-05" db="EMBL/GenBank/DDBJ databases">
        <authorList>
            <person name="Chiriac C."/>
            <person name="Salcher M."/>
            <person name="Ghai R."/>
            <person name="Kavagutti S V."/>
        </authorList>
    </citation>
    <scope>NUCLEOTIDE SEQUENCE</scope>
</reference>
<evidence type="ECO:0000259" key="2">
    <source>
        <dbReference type="Pfam" id="PF13625"/>
    </source>
</evidence>